<evidence type="ECO:0000256" key="2">
    <source>
        <dbReference type="ARBA" id="ARBA00023002"/>
    </source>
</evidence>
<dbReference type="SUPFAM" id="SSF46977">
    <property type="entry name" value="Succinate dehydrogenase/fumarate reductase flavoprotein C-terminal domain"/>
    <property type="match status" value="1"/>
</dbReference>
<keyword evidence="6" id="KW-1185">Reference proteome</keyword>
<dbReference type="GO" id="GO:0009061">
    <property type="term" value="P:anaerobic respiration"/>
    <property type="evidence" value="ECO:0007669"/>
    <property type="project" value="TreeGrafter"/>
</dbReference>
<feature type="domain" description="Fumarate reductase/succinate dehydrogenase flavoprotein-like C-terminal" evidence="4">
    <location>
        <begin position="450"/>
        <end position="499"/>
    </location>
</feature>
<comment type="caution">
    <text evidence="5">The sequence shown here is derived from an EMBL/GenBank/DDBJ whole genome shotgun (WGS) entry which is preliminary data.</text>
</comment>
<dbReference type="OrthoDB" id="9805351at2"/>
<dbReference type="SUPFAM" id="SSF51905">
    <property type="entry name" value="FAD/NAD(P)-binding domain"/>
    <property type="match status" value="1"/>
</dbReference>
<evidence type="ECO:0000313" key="6">
    <source>
        <dbReference type="Proteomes" id="UP000035963"/>
    </source>
</evidence>
<dbReference type="InterPro" id="IPR030664">
    <property type="entry name" value="SdhA/FrdA/AprA"/>
</dbReference>
<dbReference type="Gene3D" id="3.50.50.60">
    <property type="entry name" value="FAD/NAD(P)-binding domain"/>
    <property type="match status" value="1"/>
</dbReference>
<dbReference type="PATRIC" id="fig|908627.4.peg.3521"/>
<dbReference type="PRINTS" id="PR00368">
    <property type="entry name" value="FADPNR"/>
</dbReference>
<evidence type="ECO:0000259" key="3">
    <source>
        <dbReference type="Pfam" id="PF00890"/>
    </source>
</evidence>
<evidence type="ECO:0000313" key="5">
    <source>
        <dbReference type="EMBL" id="KLU25230.1"/>
    </source>
</evidence>
<dbReference type="RefSeq" id="WP_047847607.1">
    <property type="nucleotide sequence ID" value="NZ_AEJF01000096.1"/>
</dbReference>
<keyword evidence="2" id="KW-0560">Oxidoreductase</keyword>
<accession>A0A0J1CXC5</accession>
<dbReference type="InterPro" id="IPR036188">
    <property type="entry name" value="FAD/NAD-bd_sf"/>
</dbReference>
<dbReference type="EMBL" id="AEJF01000096">
    <property type="protein sequence ID" value="KLU25230.1"/>
    <property type="molecule type" value="Genomic_DNA"/>
</dbReference>
<keyword evidence="1" id="KW-0285">Flavoprotein</keyword>
<dbReference type="GO" id="GO:0009055">
    <property type="term" value="F:electron transfer activity"/>
    <property type="evidence" value="ECO:0007669"/>
    <property type="project" value="TreeGrafter"/>
</dbReference>
<evidence type="ECO:0000256" key="1">
    <source>
        <dbReference type="ARBA" id="ARBA00022630"/>
    </source>
</evidence>
<dbReference type="Gene3D" id="1.20.58.100">
    <property type="entry name" value="Fumarate reductase/succinate dehydrogenase flavoprotein-like, C-terminal domain"/>
    <property type="match status" value="1"/>
</dbReference>
<dbReference type="Pfam" id="PF00890">
    <property type="entry name" value="FAD_binding_2"/>
    <property type="match status" value="1"/>
</dbReference>
<dbReference type="GO" id="GO:0000104">
    <property type="term" value="F:succinate dehydrogenase activity"/>
    <property type="evidence" value="ECO:0007669"/>
    <property type="project" value="TreeGrafter"/>
</dbReference>
<dbReference type="PANTHER" id="PTHR11632:SF51">
    <property type="entry name" value="SUCCINATE DEHYDROGENASE [UBIQUINONE] FLAVOPROTEIN SUBUNIT, MITOCHONDRIAL"/>
    <property type="match status" value="1"/>
</dbReference>
<dbReference type="GO" id="GO:0050660">
    <property type="term" value="F:flavin adenine dinucleotide binding"/>
    <property type="evidence" value="ECO:0007669"/>
    <property type="project" value="TreeGrafter"/>
</dbReference>
<dbReference type="InterPro" id="IPR015939">
    <property type="entry name" value="Fum_Rdtase/Succ_DH_flav-like_C"/>
</dbReference>
<protein>
    <submittedName>
        <fullName evidence="5">Glucose-inhibited division protein A</fullName>
    </submittedName>
</protein>
<dbReference type="InterPro" id="IPR003953">
    <property type="entry name" value="FAD-dep_OxRdtase_2_FAD-bd"/>
</dbReference>
<dbReference type="PANTHER" id="PTHR11632">
    <property type="entry name" value="SUCCINATE DEHYDROGENASE 2 FLAVOPROTEIN SUBUNIT"/>
    <property type="match status" value="1"/>
</dbReference>
<sequence length="513" mass="54342">MSDTHSVAASIVLQADVLVLGGGPAGTWAALSAARQGARVVLADKAYCGTSGAAAASNNNVWYVSDPARHEAEFAERYLCGGGLSERSWTGALLQGAVQQLHLLAELGYPFPKTEAGTINYATLRGPDYMRFMRLQIKRAGVQILDHSPMLGLLGHEGRVVGAHGVSRGGGRWQVQANATVMATGGCAFMSGALGTNVCTGDGHLAAGEAGARFSGMEFSNQYGLASSHSSVTKGLPFVWSTYSREDGSEIPIIDDEPFVSVARVLTEEPVFAVFDRASKDIQHWLRSGQANAFLPFDRKGIDPFTQRFPISLLLEGTVRGTGGIRLSGRDCATDVPGLYAAGDVTSREVVVGGRTGGGSPNSAWAIVTGAWAGAAAGAFAVGQRSHAPVPLRPATDMPALSDPQLSRQVIEQYVWPLQTNLFRNAAGLGVALDALERAWHEPADHAAAAAHARSARAMLYVARLGYRSALRRTESRALHQRTDFPARSDAQHYRQVVAGIDTFTFVTEAVAN</sequence>
<dbReference type="AlphaFoldDB" id="A0A0J1CXC5"/>
<reference evidence="5 6" key="1">
    <citation type="journal article" date="2015" name="Genome Announc.">
        <title>Draft Genome Sequence of Burkholderia sp. Strain PML1(12), an Ectomycorrhizosphere-Inhabiting Bacterium with Effective Mineral-Weathering Ability.</title>
        <authorList>
            <person name="Uroz S."/>
            <person name="Oger P."/>
        </authorList>
    </citation>
    <scope>NUCLEOTIDE SEQUENCE [LARGE SCALE GENOMIC DNA]</scope>
    <source>
        <strain evidence="6">PML1(12)</strain>
    </source>
</reference>
<dbReference type="GO" id="GO:0005886">
    <property type="term" value="C:plasma membrane"/>
    <property type="evidence" value="ECO:0007669"/>
    <property type="project" value="TreeGrafter"/>
</dbReference>
<feature type="domain" description="FAD-dependent oxidoreductase 2 FAD-binding" evidence="3">
    <location>
        <begin position="16"/>
        <end position="219"/>
    </location>
</feature>
<dbReference type="PRINTS" id="PR00469">
    <property type="entry name" value="PNDRDTASEII"/>
</dbReference>
<gene>
    <name evidence="5" type="ORF">EOS_15790</name>
</gene>
<name>A0A0J1CXC5_9BURK</name>
<evidence type="ECO:0000259" key="4">
    <source>
        <dbReference type="Pfam" id="PF02910"/>
    </source>
</evidence>
<dbReference type="Proteomes" id="UP000035963">
    <property type="component" value="Unassembled WGS sequence"/>
</dbReference>
<dbReference type="Pfam" id="PF02910">
    <property type="entry name" value="Succ_DH_flav_C"/>
    <property type="match status" value="1"/>
</dbReference>
<dbReference type="InterPro" id="IPR037099">
    <property type="entry name" value="Fum_R/Succ_DH_flav-like_C_sf"/>
</dbReference>
<organism evidence="5 6">
    <name type="scientific">Caballeronia mineralivorans PML1(12)</name>
    <dbReference type="NCBI Taxonomy" id="908627"/>
    <lineage>
        <taxon>Bacteria</taxon>
        <taxon>Pseudomonadati</taxon>
        <taxon>Pseudomonadota</taxon>
        <taxon>Betaproteobacteria</taxon>
        <taxon>Burkholderiales</taxon>
        <taxon>Burkholderiaceae</taxon>
        <taxon>Caballeronia</taxon>
    </lineage>
</organism>
<proteinExistence type="predicted"/>